<dbReference type="Proteomes" id="UP000248423">
    <property type="component" value="Unassembled WGS sequence"/>
</dbReference>
<reference evidence="1 2" key="1">
    <citation type="submission" date="2018-02" db="EMBL/GenBank/DDBJ databases">
        <title>The genomes of Aspergillus section Nigri reveals drivers in fungal speciation.</title>
        <authorList>
            <consortium name="DOE Joint Genome Institute"/>
            <person name="Vesth T.C."/>
            <person name="Nybo J."/>
            <person name="Theobald S."/>
            <person name="Brandl J."/>
            <person name="Frisvad J.C."/>
            <person name="Nielsen K.F."/>
            <person name="Lyhne E.K."/>
            <person name="Kogle M.E."/>
            <person name="Kuo A."/>
            <person name="Riley R."/>
            <person name="Clum A."/>
            <person name="Nolan M."/>
            <person name="Lipzen A."/>
            <person name="Salamov A."/>
            <person name="Henrissat B."/>
            <person name="Wiebenga A."/>
            <person name="De vries R.P."/>
            <person name="Grigoriev I.V."/>
            <person name="Mortensen U.H."/>
            <person name="Andersen M.R."/>
            <person name="Baker S.E."/>
        </authorList>
    </citation>
    <scope>NUCLEOTIDE SEQUENCE [LARGE SCALE GENOMIC DNA]</scope>
    <source>
        <strain evidence="1 2">CBS 121057</strain>
    </source>
</reference>
<dbReference type="VEuPathDB" id="FungiDB:BO78DRAFT_142006"/>
<dbReference type="EMBL" id="KZ826355">
    <property type="protein sequence ID" value="PYI05805.1"/>
    <property type="molecule type" value="Genomic_DNA"/>
</dbReference>
<protein>
    <submittedName>
        <fullName evidence="1">Uncharacterized protein</fullName>
    </submittedName>
</protein>
<proteinExistence type="predicted"/>
<organism evidence="1 2">
    <name type="scientific">Aspergillus sclerotiicarbonarius (strain CBS 121057 / IBT 28362)</name>
    <dbReference type="NCBI Taxonomy" id="1448318"/>
    <lineage>
        <taxon>Eukaryota</taxon>
        <taxon>Fungi</taxon>
        <taxon>Dikarya</taxon>
        <taxon>Ascomycota</taxon>
        <taxon>Pezizomycotina</taxon>
        <taxon>Eurotiomycetes</taxon>
        <taxon>Eurotiomycetidae</taxon>
        <taxon>Eurotiales</taxon>
        <taxon>Aspergillaceae</taxon>
        <taxon>Aspergillus</taxon>
        <taxon>Aspergillus subgen. Circumdati</taxon>
    </lineage>
</organism>
<sequence length="224" mass="25645">MPDGVHVQGNYGAPMRAEMMPHSNSIHSIPINTSLFNLQACSCPCTDIVHSSGRRSSSNFSPGQPCVRRRTRVTIRTIAPCKGISRHLLSAYHYFLYYLAQRGRDASSFQTYHSPRQTSRALYDSENSTFDVFTLHTRDRIGDTDLSYTGVIQSLHWSFDLLLRRFLVSVPYKHTAFGTREITTHCGSREKFVLRSPVQAHMEVVGRFFFSFFSFSFCSPFREH</sequence>
<evidence type="ECO:0000313" key="2">
    <source>
        <dbReference type="Proteomes" id="UP000248423"/>
    </source>
</evidence>
<dbReference type="AlphaFoldDB" id="A0A319ED77"/>
<keyword evidence="2" id="KW-1185">Reference proteome</keyword>
<evidence type="ECO:0000313" key="1">
    <source>
        <dbReference type="EMBL" id="PYI05805.1"/>
    </source>
</evidence>
<gene>
    <name evidence="1" type="ORF">BO78DRAFT_142006</name>
</gene>
<accession>A0A319ED77</accession>
<name>A0A319ED77_ASPSB</name>